<proteinExistence type="predicted"/>
<evidence type="ECO:0000313" key="1">
    <source>
        <dbReference type="EMBL" id="AUG30496.1"/>
    </source>
</evidence>
<evidence type="ECO:0000313" key="2">
    <source>
        <dbReference type="Proteomes" id="UP000233276"/>
    </source>
</evidence>
<dbReference type="KEGG" id="mhos:CXR34_14195"/>
<evidence type="ECO:0008006" key="3">
    <source>
        <dbReference type="Google" id="ProtNLM"/>
    </source>
</evidence>
<protein>
    <recommendedName>
        <fullName evidence="3">Asp23/Gls24 family envelope stress response protein</fullName>
    </recommendedName>
</protein>
<dbReference type="Proteomes" id="UP000233276">
    <property type="component" value="Chromosome"/>
</dbReference>
<dbReference type="EMBL" id="CP025299">
    <property type="protein sequence ID" value="AUG30496.1"/>
    <property type="molecule type" value="Genomic_DNA"/>
</dbReference>
<accession>A0A2K9DTE7</accession>
<name>A0A2K9DTE7_9MICO</name>
<gene>
    <name evidence="1" type="ORF">CXR34_14195</name>
</gene>
<sequence>MSDLSIPAADGLRPSDLAATVDAAARAVAGVAELYYAAPLPARLWWATVAPDGAYSVVVRRADAVEATVSIGVTGGRVAEVSREVAARVRDAIGDPDARVTVRVSRITPG</sequence>
<reference evidence="1 2" key="1">
    <citation type="submission" date="2017-12" db="EMBL/GenBank/DDBJ databases">
        <title>Isolation and characterization of estrogens degradatiion strain Microbacterium hominis SJTG1.</title>
        <authorList>
            <person name="Xiong W."/>
            <person name="Yin C."/>
            <person name="Zheng D."/>
            <person name="Liang R."/>
        </authorList>
    </citation>
    <scope>NUCLEOTIDE SEQUENCE [LARGE SCALE GENOMIC DNA]</scope>
    <source>
        <strain evidence="1 2">SJTG1</strain>
    </source>
</reference>
<dbReference type="RefSeq" id="WP_101306759.1">
    <property type="nucleotide sequence ID" value="NZ_CP025299.1"/>
</dbReference>
<organism evidence="1 2">
    <name type="scientific">Microbacterium hominis</name>
    <dbReference type="NCBI Taxonomy" id="162426"/>
    <lineage>
        <taxon>Bacteria</taxon>
        <taxon>Bacillati</taxon>
        <taxon>Actinomycetota</taxon>
        <taxon>Actinomycetes</taxon>
        <taxon>Micrococcales</taxon>
        <taxon>Microbacteriaceae</taxon>
        <taxon>Microbacterium</taxon>
    </lineage>
</organism>
<dbReference type="AlphaFoldDB" id="A0A2K9DTE7"/>